<evidence type="ECO:0000259" key="2">
    <source>
        <dbReference type="Pfam" id="PF03572"/>
    </source>
</evidence>
<keyword evidence="4" id="KW-1185">Reference proteome</keyword>
<sequence length="510" mass="57611">MKALACLLLLLLSVDGYTQTDTLRNRMLSPADLQADFRYFRQLLEETHPGLYRYTSKPVMQARLDSIAGSLNQPLSVFGFYQIISGLIADIRCAHTHALPSQAWQTLFAQRWKTLPFFMFPIDGKSYVLFNGTADQRIRPGFELLSINGRSIREIQQIMYRYHWSDGYIQTSKDASLQGQLFALFYYWFIGQPDTYALTFRSLTGDTIRVEVPAEPFVTSLKMMKKNPVNKQMMAWYNRRKPKTPWRISFPDDVPQTAYLRIDSFGGGKDSDEAAARFRAFMDKSLATMKTKNVRHLIVDLRSNPGGWDVQGVELFTYLAKADTAVRYYYRHHTITDSSSFLRFSDIPADVLKSIKQQLIPEKDGTFTEVADDDSWELRPQLPKPNRFGGQVYILMDGRSGSTTAEFLAVAHAHRIGTFIGTESGGAYEGGNGGSFINLALPRSRIQVTTPLVYYTNGVGKPDQPGRGTLPDYSLPLQIDNVLNHTDSQLDLAKKLIREQSPGTAGHTSK</sequence>
<gene>
    <name evidence="3" type="ORF">EQG79_25305</name>
</gene>
<evidence type="ECO:0000256" key="1">
    <source>
        <dbReference type="SAM" id="SignalP"/>
    </source>
</evidence>
<dbReference type="EMBL" id="SBLB01000008">
    <property type="protein sequence ID" value="RYC67426.1"/>
    <property type="molecule type" value="Genomic_DNA"/>
</dbReference>
<feature type="signal peptide" evidence="1">
    <location>
        <begin position="1"/>
        <end position="18"/>
    </location>
</feature>
<dbReference type="GO" id="GO:0008236">
    <property type="term" value="F:serine-type peptidase activity"/>
    <property type="evidence" value="ECO:0007669"/>
    <property type="project" value="InterPro"/>
</dbReference>
<feature type="chain" id="PRO_5020337240" evidence="1">
    <location>
        <begin position="19"/>
        <end position="510"/>
    </location>
</feature>
<dbReference type="InterPro" id="IPR005151">
    <property type="entry name" value="Tail-specific_protease"/>
</dbReference>
<keyword evidence="1" id="KW-0732">Signal</keyword>
<dbReference type="RefSeq" id="WP_129605360.1">
    <property type="nucleotide sequence ID" value="NZ_SBLB01000008.1"/>
</dbReference>
<dbReference type="AlphaFoldDB" id="A0A4Q2UET2"/>
<reference evidence="3 4" key="1">
    <citation type="submission" date="2019-01" db="EMBL/GenBank/DDBJ databases">
        <title>Spirosoma flava sp. nov., a propanil-degrading bacterium isolated from herbicide-contaminated soil.</title>
        <authorList>
            <person name="Zhang L."/>
            <person name="Jiang J.-D."/>
        </authorList>
    </citation>
    <scope>NUCLEOTIDE SEQUENCE [LARGE SCALE GENOMIC DNA]</scope>
    <source>
        <strain evidence="3 4">TY50</strain>
    </source>
</reference>
<dbReference type="PANTHER" id="PTHR32060:SF22">
    <property type="entry name" value="CARBOXYL-TERMINAL-PROCESSING PEPTIDASE 3, CHLOROPLASTIC"/>
    <property type="match status" value="1"/>
</dbReference>
<dbReference type="GO" id="GO:0006508">
    <property type="term" value="P:proteolysis"/>
    <property type="evidence" value="ECO:0007669"/>
    <property type="project" value="InterPro"/>
</dbReference>
<proteinExistence type="predicted"/>
<dbReference type="SUPFAM" id="SSF52096">
    <property type="entry name" value="ClpP/crotonase"/>
    <property type="match status" value="1"/>
</dbReference>
<organism evidence="3 4">
    <name type="scientific">Spirosoma sordidisoli</name>
    <dbReference type="NCBI Taxonomy" id="2502893"/>
    <lineage>
        <taxon>Bacteria</taxon>
        <taxon>Pseudomonadati</taxon>
        <taxon>Bacteroidota</taxon>
        <taxon>Cytophagia</taxon>
        <taxon>Cytophagales</taxon>
        <taxon>Cytophagaceae</taxon>
        <taxon>Spirosoma</taxon>
    </lineage>
</organism>
<comment type="caution">
    <text evidence="3">The sequence shown here is derived from an EMBL/GenBank/DDBJ whole genome shotgun (WGS) entry which is preliminary data.</text>
</comment>
<dbReference type="PANTHER" id="PTHR32060">
    <property type="entry name" value="TAIL-SPECIFIC PROTEASE"/>
    <property type="match status" value="1"/>
</dbReference>
<dbReference type="InterPro" id="IPR029045">
    <property type="entry name" value="ClpP/crotonase-like_dom_sf"/>
</dbReference>
<evidence type="ECO:0000313" key="4">
    <source>
        <dbReference type="Proteomes" id="UP000290407"/>
    </source>
</evidence>
<protein>
    <submittedName>
        <fullName evidence="3">Peptidase S41</fullName>
    </submittedName>
</protein>
<dbReference type="Pfam" id="PF03572">
    <property type="entry name" value="Peptidase_S41"/>
    <property type="match status" value="1"/>
</dbReference>
<dbReference type="GO" id="GO:0004175">
    <property type="term" value="F:endopeptidase activity"/>
    <property type="evidence" value="ECO:0007669"/>
    <property type="project" value="TreeGrafter"/>
</dbReference>
<evidence type="ECO:0000313" key="3">
    <source>
        <dbReference type="EMBL" id="RYC67426.1"/>
    </source>
</evidence>
<dbReference type="Gene3D" id="3.90.226.10">
    <property type="entry name" value="2-enoyl-CoA Hydratase, Chain A, domain 1"/>
    <property type="match status" value="1"/>
</dbReference>
<accession>A0A4Q2UET2</accession>
<dbReference type="Proteomes" id="UP000290407">
    <property type="component" value="Unassembled WGS sequence"/>
</dbReference>
<name>A0A4Q2UET2_9BACT</name>
<feature type="domain" description="Tail specific protease" evidence="2">
    <location>
        <begin position="257"/>
        <end position="429"/>
    </location>
</feature>